<dbReference type="Pfam" id="PF18052">
    <property type="entry name" value="Rx_N"/>
    <property type="match status" value="1"/>
</dbReference>
<reference evidence="6 8" key="1">
    <citation type="journal article" date="2017" name="Nature">
        <title>The sunflower genome provides insights into oil metabolism, flowering and Asterid evolution.</title>
        <authorList>
            <person name="Badouin H."/>
            <person name="Gouzy J."/>
            <person name="Grassa C.J."/>
            <person name="Murat F."/>
            <person name="Staton S.E."/>
            <person name="Cottret L."/>
            <person name="Lelandais-Briere C."/>
            <person name="Owens G.L."/>
            <person name="Carrere S."/>
            <person name="Mayjonade B."/>
            <person name="Legrand L."/>
            <person name="Gill N."/>
            <person name="Kane N.C."/>
            <person name="Bowers J.E."/>
            <person name="Hubner S."/>
            <person name="Bellec A."/>
            <person name="Berard A."/>
            <person name="Berges H."/>
            <person name="Blanchet N."/>
            <person name="Boniface M.C."/>
            <person name="Brunel D."/>
            <person name="Catrice O."/>
            <person name="Chaidir N."/>
            <person name="Claudel C."/>
            <person name="Donnadieu C."/>
            <person name="Faraut T."/>
            <person name="Fievet G."/>
            <person name="Helmstetter N."/>
            <person name="King M."/>
            <person name="Knapp S.J."/>
            <person name="Lai Z."/>
            <person name="Le Paslier M.C."/>
            <person name="Lippi Y."/>
            <person name="Lorenzon L."/>
            <person name="Mandel J.R."/>
            <person name="Marage G."/>
            <person name="Marchand G."/>
            <person name="Marquand E."/>
            <person name="Bret-Mestries E."/>
            <person name="Morien E."/>
            <person name="Nambeesan S."/>
            <person name="Nguyen T."/>
            <person name="Pegot-Espagnet P."/>
            <person name="Pouilly N."/>
            <person name="Raftis F."/>
            <person name="Sallet E."/>
            <person name="Schiex T."/>
            <person name="Thomas J."/>
            <person name="Vandecasteele C."/>
            <person name="Vares D."/>
            <person name="Vear F."/>
            <person name="Vautrin S."/>
            <person name="Crespi M."/>
            <person name="Mangin B."/>
            <person name="Burke J.M."/>
            <person name="Salse J."/>
            <person name="Munos S."/>
            <person name="Vincourt P."/>
            <person name="Rieseberg L.H."/>
            <person name="Langlade N.B."/>
        </authorList>
    </citation>
    <scope>NUCLEOTIDE SEQUENCE [LARGE SCALE GENOMIC DNA]</scope>
    <source>
        <strain evidence="8">cv. SF193</strain>
        <tissue evidence="6">Leaves</tissue>
    </source>
</reference>
<evidence type="ECO:0000256" key="1">
    <source>
        <dbReference type="ARBA" id="ARBA00022737"/>
    </source>
</evidence>
<keyword evidence="8" id="KW-1185">Reference proteome</keyword>
<dbReference type="GO" id="GO:0006952">
    <property type="term" value="P:defense response"/>
    <property type="evidence" value="ECO:0007669"/>
    <property type="project" value="UniProtKB-KW"/>
</dbReference>
<dbReference type="InParanoid" id="A0A251SWV9"/>
<accession>A0A251SWV9</accession>
<keyword evidence="2" id="KW-0547">Nucleotide-binding</keyword>
<evidence type="ECO:0000256" key="3">
    <source>
        <dbReference type="ARBA" id="ARBA00022821"/>
    </source>
</evidence>
<reference evidence="7" key="2">
    <citation type="submission" date="2017-02" db="EMBL/GenBank/DDBJ databases">
        <title>Sunflower complete genome.</title>
        <authorList>
            <person name="Langlade N."/>
            <person name="Munos S."/>
        </authorList>
    </citation>
    <scope>NUCLEOTIDE SEQUENCE [LARGE SCALE GENOMIC DNA]</scope>
    <source>
        <tissue evidence="7">Leaves</tissue>
    </source>
</reference>
<gene>
    <name evidence="7" type="ORF">HannXRQ_Chr13g0420101</name>
    <name evidence="6" type="ORF">HanXRQr2_Chr13g0610271</name>
</gene>
<dbReference type="EMBL" id="CM007902">
    <property type="protein sequence ID" value="OTG03079.1"/>
    <property type="molecule type" value="Genomic_DNA"/>
</dbReference>
<evidence type="ECO:0000313" key="7">
    <source>
        <dbReference type="EMBL" id="OTG03079.1"/>
    </source>
</evidence>
<dbReference type="EMBL" id="MNCJ02000328">
    <property type="protein sequence ID" value="KAF5775272.1"/>
    <property type="molecule type" value="Genomic_DNA"/>
</dbReference>
<evidence type="ECO:0000259" key="5">
    <source>
        <dbReference type="Pfam" id="PF18052"/>
    </source>
</evidence>
<dbReference type="AlphaFoldDB" id="A0A251SWV9"/>
<dbReference type="Gramene" id="mRNA:HanXRQr2_Chr13g0610271">
    <property type="protein sequence ID" value="mRNA:HanXRQr2_Chr13g0610271"/>
    <property type="gene ID" value="HanXRQr2_Chr13g0610271"/>
</dbReference>
<protein>
    <recommendedName>
        <fullName evidence="5">Disease resistance N-terminal domain-containing protein</fullName>
    </recommendedName>
</protein>
<evidence type="ECO:0000256" key="4">
    <source>
        <dbReference type="SAM" id="SignalP"/>
    </source>
</evidence>
<dbReference type="InterPro" id="IPR041118">
    <property type="entry name" value="Rx_N"/>
</dbReference>
<dbReference type="Proteomes" id="UP000215914">
    <property type="component" value="Chromosome 13"/>
</dbReference>
<feature type="chain" id="PRO_5041164725" description="Disease resistance N-terminal domain-containing protein" evidence="4">
    <location>
        <begin position="21"/>
        <end position="103"/>
    </location>
</feature>
<feature type="signal peptide" evidence="4">
    <location>
        <begin position="1"/>
        <end position="20"/>
    </location>
</feature>
<organism evidence="7 8">
    <name type="scientific">Helianthus annuus</name>
    <name type="common">Common sunflower</name>
    <dbReference type="NCBI Taxonomy" id="4232"/>
    <lineage>
        <taxon>Eukaryota</taxon>
        <taxon>Viridiplantae</taxon>
        <taxon>Streptophyta</taxon>
        <taxon>Embryophyta</taxon>
        <taxon>Tracheophyta</taxon>
        <taxon>Spermatophyta</taxon>
        <taxon>Magnoliopsida</taxon>
        <taxon>eudicotyledons</taxon>
        <taxon>Gunneridae</taxon>
        <taxon>Pentapetalae</taxon>
        <taxon>asterids</taxon>
        <taxon>campanulids</taxon>
        <taxon>Asterales</taxon>
        <taxon>Asteraceae</taxon>
        <taxon>Asteroideae</taxon>
        <taxon>Heliantheae alliance</taxon>
        <taxon>Heliantheae</taxon>
        <taxon>Helianthus</taxon>
    </lineage>
</organism>
<evidence type="ECO:0000313" key="6">
    <source>
        <dbReference type="EMBL" id="KAF5775272.1"/>
    </source>
</evidence>
<dbReference type="Gene3D" id="1.20.5.4130">
    <property type="match status" value="1"/>
</dbReference>
<feature type="domain" description="Disease resistance N-terminal" evidence="5">
    <location>
        <begin position="12"/>
        <end position="94"/>
    </location>
</feature>
<evidence type="ECO:0000256" key="2">
    <source>
        <dbReference type="ARBA" id="ARBA00022741"/>
    </source>
</evidence>
<sequence>MAELVLSALLPVLFEKLASATLKSIARNKGIDAKIKKWQRSLIQIQGVLTYASHKEITNQSVKRWLNDLQHLAYDIDDVLDDLATEAMHREFIRESKAITNKT</sequence>
<dbReference type="GO" id="GO:0000166">
    <property type="term" value="F:nucleotide binding"/>
    <property type="evidence" value="ECO:0007669"/>
    <property type="project" value="UniProtKB-KW"/>
</dbReference>
<evidence type="ECO:0000313" key="8">
    <source>
        <dbReference type="Proteomes" id="UP000215914"/>
    </source>
</evidence>
<keyword evidence="4" id="KW-0732">Signal</keyword>
<dbReference type="OMA" id="LIQIQGV"/>
<proteinExistence type="predicted"/>
<name>A0A251SWV9_HELAN</name>
<keyword evidence="1" id="KW-0677">Repeat</keyword>
<keyword evidence="3" id="KW-0611">Plant defense</keyword>
<reference evidence="6" key="3">
    <citation type="submission" date="2020-06" db="EMBL/GenBank/DDBJ databases">
        <title>Helianthus annuus Genome sequencing and assembly Release 2.</title>
        <authorList>
            <person name="Gouzy J."/>
            <person name="Langlade N."/>
            <person name="Munos S."/>
        </authorList>
    </citation>
    <scope>NUCLEOTIDE SEQUENCE</scope>
    <source>
        <tissue evidence="6">Leaves</tissue>
    </source>
</reference>